<proteinExistence type="inferred from homology"/>
<dbReference type="PANTHER" id="PTHR48043">
    <property type="entry name" value="EG:EG0003.4 PROTEIN-RELATED"/>
    <property type="match status" value="1"/>
</dbReference>
<dbReference type="OrthoDB" id="5835829at2759"/>
<comment type="similarity">
    <text evidence="1">Belongs to the UDP-glycosyltransferase family.</text>
</comment>
<dbReference type="Proteomes" id="UP001107558">
    <property type="component" value="Chromosome 4"/>
</dbReference>
<dbReference type="GO" id="GO:0008194">
    <property type="term" value="F:UDP-glycosyltransferase activity"/>
    <property type="evidence" value="ECO:0007669"/>
    <property type="project" value="TreeGrafter"/>
</dbReference>
<gene>
    <name evidence="4" type="ORF">PVAND_015661</name>
</gene>
<comment type="caution">
    <text evidence="4">The sequence shown here is derived from an EMBL/GenBank/DDBJ whole genome shotgun (WGS) entry which is preliminary data.</text>
</comment>
<dbReference type="InterPro" id="IPR050271">
    <property type="entry name" value="UDP-glycosyltransferase"/>
</dbReference>
<keyword evidence="5" id="KW-1185">Reference proteome</keyword>
<dbReference type="SUPFAM" id="SSF53756">
    <property type="entry name" value="UDP-Glycosyltransferase/glycogen phosphorylase"/>
    <property type="match status" value="1"/>
</dbReference>
<dbReference type="PANTHER" id="PTHR48043:SF159">
    <property type="entry name" value="EG:EG0003.4 PROTEIN-RELATED"/>
    <property type="match status" value="1"/>
</dbReference>
<dbReference type="AlphaFoldDB" id="A0A9J6BCT6"/>
<accession>A0A9J6BCT6</accession>
<keyword evidence="2" id="KW-0328">Glycosyltransferase</keyword>
<evidence type="ECO:0008006" key="6">
    <source>
        <dbReference type="Google" id="ProtNLM"/>
    </source>
</evidence>
<evidence type="ECO:0000256" key="1">
    <source>
        <dbReference type="ARBA" id="ARBA00009995"/>
    </source>
</evidence>
<name>A0A9J6BCT6_POLVA</name>
<dbReference type="Gene3D" id="3.40.50.2000">
    <property type="entry name" value="Glycogen Phosphorylase B"/>
    <property type="match status" value="1"/>
</dbReference>
<reference evidence="4" key="1">
    <citation type="submission" date="2021-03" db="EMBL/GenBank/DDBJ databases">
        <title>Chromosome level genome of the anhydrobiotic midge Polypedilum vanderplanki.</title>
        <authorList>
            <person name="Yoshida Y."/>
            <person name="Kikawada T."/>
            <person name="Gusev O."/>
        </authorList>
    </citation>
    <scope>NUCLEOTIDE SEQUENCE</scope>
    <source>
        <strain evidence="4">NIAS01</strain>
        <tissue evidence="4">Whole body or cell culture</tissue>
    </source>
</reference>
<dbReference type="EMBL" id="JADBJN010000004">
    <property type="protein sequence ID" value="KAG5667689.1"/>
    <property type="molecule type" value="Genomic_DNA"/>
</dbReference>
<keyword evidence="3" id="KW-0808">Transferase</keyword>
<evidence type="ECO:0000313" key="5">
    <source>
        <dbReference type="Proteomes" id="UP001107558"/>
    </source>
</evidence>
<organism evidence="4 5">
    <name type="scientific">Polypedilum vanderplanki</name>
    <name type="common">Sleeping chironomid midge</name>
    <dbReference type="NCBI Taxonomy" id="319348"/>
    <lineage>
        <taxon>Eukaryota</taxon>
        <taxon>Metazoa</taxon>
        <taxon>Ecdysozoa</taxon>
        <taxon>Arthropoda</taxon>
        <taxon>Hexapoda</taxon>
        <taxon>Insecta</taxon>
        <taxon>Pterygota</taxon>
        <taxon>Neoptera</taxon>
        <taxon>Endopterygota</taxon>
        <taxon>Diptera</taxon>
        <taxon>Nematocera</taxon>
        <taxon>Chironomoidea</taxon>
        <taxon>Chironomidae</taxon>
        <taxon>Chironominae</taxon>
        <taxon>Polypedilum</taxon>
        <taxon>Polypedilum</taxon>
    </lineage>
</organism>
<evidence type="ECO:0000313" key="4">
    <source>
        <dbReference type="EMBL" id="KAG5667689.1"/>
    </source>
</evidence>
<evidence type="ECO:0000256" key="2">
    <source>
        <dbReference type="ARBA" id="ARBA00022676"/>
    </source>
</evidence>
<evidence type="ECO:0000256" key="3">
    <source>
        <dbReference type="ARBA" id="ARBA00022679"/>
    </source>
</evidence>
<sequence>MKLILQIIPVFLIVSQGYCVNILYMHDVFSPSHHIWNNALARGLAARGYNVTFLSTDPPKSNTQNLHYIVIENGYELLNKFLGENHENYDIVKYSQEVNKNKFAAATFLAEYAVKSCEAIAASSHGLDIILDYPNDFKFDLVINDFTAGPCFLPLIQKFNYPSVIGVSAFLNPTYTDFVIGGHKHPAYVPHFLLNFPQIMSFYQRAYNFAIYITEKL</sequence>
<protein>
    <recommendedName>
        <fullName evidence="6">UDP-glucuronosyltransferase</fullName>
    </recommendedName>
</protein>